<accession>A0A382N064</accession>
<gene>
    <name evidence="2" type="ORF">METZ01_LOCUS306331</name>
</gene>
<sequence>MIILVILAIFPLPVFAYIDPGSGSAIVTAVLGTIAAVGYMVRQLFYAIKRKFLGNKKEK</sequence>
<protein>
    <submittedName>
        <fullName evidence="2">Uncharacterized protein</fullName>
    </submittedName>
</protein>
<proteinExistence type="predicted"/>
<evidence type="ECO:0000256" key="1">
    <source>
        <dbReference type="SAM" id="Phobius"/>
    </source>
</evidence>
<organism evidence="2">
    <name type="scientific">marine metagenome</name>
    <dbReference type="NCBI Taxonomy" id="408172"/>
    <lineage>
        <taxon>unclassified sequences</taxon>
        <taxon>metagenomes</taxon>
        <taxon>ecological metagenomes</taxon>
    </lineage>
</organism>
<dbReference type="AlphaFoldDB" id="A0A382N064"/>
<evidence type="ECO:0000313" key="2">
    <source>
        <dbReference type="EMBL" id="SVC53477.1"/>
    </source>
</evidence>
<keyword evidence="1" id="KW-0812">Transmembrane</keyword>
<keyword evidence="1" id="KW-0472">Membrane</keyword>
<name>A0A382N064_9ZZZZ</name>
<feature type="transmembrane region" description="Helical" evidence="1">
    <location>
        <begin position="26"/>
        <end position="48"/>
    </location>
</feature>
<keyword evidence="1" id="KW-1133">Transmembrane helix</keyword>
<reference evidence="2" key="1">
    <citation type="submission" date="2018-05" db="EMBL/GenBank/DDBJ databases">
        <authorList>
            <person name="Lanie J.A."/>
            <person name="Ng W.-L."/>
            <person name="Kazmierczak K.M."/>
            <person name="Andrzejewski T.M."/>
            <person name="Davidsen T.M."/>
            <person name="Wayne K.J."/>
            <person name="Tettelin H."/>
            <person name="Glass J.I."/>
            <person name="Rusch D."/>
            <person name="Podicherti R."/>
            <person name="Tsui H.-C.T."/>
            <person name="Winkler M.E."/>
        </authorList>
    </citation>
    <scope>NUCLEOTIDE SEQUENCE</scope>
</reference>
<dbReference type="EMBL" id="UINC01096523">
    <property type="protein sequence ID" value="SVC53477.1"/>
    <property type="molecule type" value="Genomic_DNA"/>
</dbReference>